<accession>Q1IU17</accession>
<feature type="transmembrane region" description="Helical" evidence="6">
    <location>
        <begin position="54"/>
        <end position="75"/>
    </location>
</feature>
<reference evidence="8 9" key="1">
    <citation type="journal article" date="2009" name="Appl. Environ. Microbiol.">
        <title>Three genomes from the phylum Acidobacteria provide insight into the lifestyles of these microorganisms in soils.</title>
        <authorList>
            <person name="Ward N.L."/>
            <person name="Challacombe J.F."/>
            <person name="Janssen P.H."/>
            <person name="Henrissat B."/>
            <person name="Coutinho P.M."/>
            <person name="Wu M."/>
            <person name="Xie G."/>
            <person name="Haft D.H."/>
            <person name="Sait M."/>
            <person name="Badger J."/>
            <person name="Barabote R.D."/>
            <person name="Bradley B."/>
            <person name="Brettin T.S."/>
            <person name="Brinkac L.M."/>
            <person name="Bruce D."/>
            <person name="Creasy T."/>
            <person name="Daugherty S.C."/>
            <person name="Davidsen T.M."/>
            <person name="DeBoy R.T."/>
            <person name="Detter J.C."/>
            <person name="Dodson R.J."/>
            <person name="Durkin A.S."/>
            <person name="Ganapathy A."/>
            <person name="Gwinn-Giglio M."/>
            <person name="Han C.S."/>
            <person name="Khouri H."/>
            <person name="Kiss H."/>
            <person name="Kothari S.P."/>
            <person name="Madupu R."/>
            <person name="Nelson K.E."/>
            <person name="Nelson W.C."/>
            <person name="Paulsen I."/>
            <person name="Penn K."/>
            <person name="Ren Q."/>
            <person name="Rosovitz M.J."/>
            <person name="Selengut J.D."/>
            <person name="Shrivastava S."/>
            <person name="Sullivan S.A."/>
            <person name="Tapia R."/>
            <person name="Thompson L.S."/>
            <person name="Watkins K.L."/>
            <person name="Yang Q."/>
            <person name="Yu C."/>
            <person name="Zafar N."/>
            <person name="Zhou L."/>
            <person name="Kuske C.R."/>
        </authorList>
    </citation>
    <scope>NUCLEOTIDE SEQUENCE [LARGE SCALE GENOMIC DNA]</scope>
    <source>
        <strain evidence="8 9">Ellin345</strain>
    </source>
</reference>
<feature type="transmembrane region" description="Helical" evidence="6">
    <location>
        <begin position="114"/>
        <end position="133"/>
    </location>
</feature>
<dbReference type="InterPro" id="IPR032816">
    <property type="entry name" value="VTT_dom"/>
</dbReference>
<feature type="transmembrane region" description="Helical" evidence="6">
    <location>
        <begin position="20"/>
        <end position="47"/>
    </location>
</feature>
<keyword evidence="5 6" id="KW-0472">Membrane</keyword>
<evidence type="ECO:0000313" key="8">
    <source>
        <dbReference type="EMBL" id="ABF39633.1"/>
    </source>
</evidence>
<dbReference type="KEGG" id="aba:Acid345_0628"/>
<dbReference type="RefSeq" id="WP_011521435.1">
    <property type="nucleotide sequence ID" value="NC_008009.1"/>
</dbReference>
<evidence type="ECO:0000256" key="5">
    <source>
        <dbReference type="ARBA" id="ARBA00023136"/>
    </source>
</evidence>
<dbReference type="GO" id="GO:0005886">
    <property type="term" value="C:plasma membrane"/>
    <property type="evidence" value="ECO:0007669"/>
    <property type="project" value="UniProtKB-SubCell"/>
</dbReference>
<evidence type="ECO:0000256" key="2">
    <source>
        <dbReference type="ARBA" id="ARBA00022475"/>
    </source>
</evidence>
<protein>
    <recommendedName>
        <fullName evidence="7">VTT domain-containing protein</fullName>
    </recommendedName>
</protein>
<dbReference type="Pfam" id="PF09335">
    <property type="entry name" value="VTT_dom"/>
    <property type="match status" value="1"/>
</dbReference>
<dbReference type="PANTHER" id="PTHR42709">
    <property type="entry name" value="ALKALINE PHOSPHATASE LIKE PROTEIN"/>
    <property type="match status" value="1"/>
</dbReference>
<dbReference type="PANTHER" id="PTHR42709:SF6">
    <property type="entry name" value="UNDECAPRENYL PHOSPHATE TRANSPORTER A"/>
    <property type="match status" value="1"/>
</dbReference>
<dbReference type="Proteomes" id="UP000002432">
    <property type="component" value="Chromosome"/>
</dbReference>
<evidence type="ECO:0000256" key="6">
    <source>
        <dbReference type="SAM" id="Phobius"/>
    </source>
</evidence>
<dbReference type="eggNOG" id="COG0586">
    <property type="taxonomic scope" value="Bacteria"/>
</dbReference>
<comment type="subcellular location">
    <subcellularLocation>
        <location evidence="1">Cell membrane</location>
        <topology evidence="1">Multi-pass membrane protein</topology>
    </subcellularLocation>
</comment>
<gene>
    <name evidence="8" type="ordered locus">Acid345_0628</name>
</gene>
<feature type="domain" description="VTT" evidence="7">
    <location>
        <begin position="33"/>
        <end position="160"/>
    </location>
</feature>
<dbReference type="InterPro" id="IPR051311">
    <property type="entry name" value="DedA_domain"/>
</dbReference>
<sequence length="199" mass="22456">MEFLFDFLREHFQQHGYWTVAIALLLENAGVPVPGESILLFASFVAYSQGTIRIPLLIVVAIASAVAGDNIGYWIGLRGGRPLLEKYQKFFRISHQTLVKGEQSFERYGSATVFIARFVFGLRIICGPLAGVLRMPWRRFLLFNVLGATVWVVAMVTIGALFGRHWNKVVEVMGGVNAVIFVAVAIALFLAWRHFRRRR</sequence>
<evidence type="ECO:0000256" key="4">
    <source>
        <dbReference type="ARBA" id="ARBA00022989"/>
    </source>
</evidence>
<dbReference type="HOGENOM" id="CLU_044208_4_2_0"/>
<evidence type="ECO:0000313" key="9">
    <source>
        <dbReference type="Proteomes" id="UP000002432"/>
    </source>
</evidence>
<keyword evidence="9" id="KW-1185">Reference proteome</keyword>
<keyword evidence="3 6" id="KW-0812">Transmembrane</keyword>
<evidence type="ECO:0000256" key="3">
    <source>
        <dbReference type="ARBA" id="ARBA00022692"/>
    </source>
</evidence>
<feature type="transmembrane region" description="Helical" evidence="6">
    <location>
        <begin position="174"/>
        <end position="192"/>
    </location>
</feature>
<feature type="transmembrane region" description="Helical" evidence="6">
    <location>
        <begin position="140"/>
        <end position="162"/>
    </location>
</feature>
<keyword evidence="2" id="KW-1003">Cell membrane</keyword>
<dbReference type="EnsemblBacteria" id="ABF39633">
    <property type="protein sequence ID" value="ABF39633"/>
    <property type="gene ID" value="Acid345_0628"/>
</dbReference>
<keyword evidence="4 6" id="KW-1133">Transmembrane helix</keyword>
<proteinExistence type="predicted"/>
<evidence type="ECO:0000259" key="7">
    <source>
        <dbReference type="Pfam" id="PF09335"/>
    </source>
</evidence>
<name>Q1IU17_KORVE</name>
<dbReference type="EMBL" id="CP000360">
    <property type="protein sequence ID" value="ABF39633.1"/>
    <property type="molecule type" value="Genomic_DNA"/>
</dbReference>
<dbReference type="AlphaFoldDB" id="Q1IU17"/>
<dbReference type="STRING" id="204669.Acid345_0628"/>
<organism evidence="8 9">
    <name type="scientific">Koribacter versatilis (strain Ellin345)</name>
    <dbReference type="NCBI Taxonomy" id="204669"/>
    <lineage>
        <taxon>Bacteria</taxon>
        <taxon>Pseudomonadati</taxon>
        <taxon>Acidobacteriota</taxon>
        <taxon>Terriglobia</taxon>
        <taxon>Terriglobales</taxon>
        <taxon>Candidatus Korobacteraceae</taxon>
        <taxon>Candidatus Korobacter</taxon>
    </lineage>
</organism>
<evidence type="ECO:0000256" key="1">
    <source>
        <dbReference type="ARBA" id="ARBA00004651"/>
    </source>
</evidence>
<dbReference type="OrthoDB" id="9813426at2"/>